<evidence type="ECO:0000256" key="1">
    <source>
        <dbReference type="SAM" id="MobiDB-lite"/>
    </source>
</evidence>
<comment type="caution">
    <text evidence="2">The sequence shown here is derived from an EMBL/GenBank/DDBJ whole genome shotgun (WGS) entry which is preliminary data.</text>
</comment>
<dbReference type="GO" id="GO:0016507">
    <property type="term" value="C:mitochondrial fatty acid beta-oxidation multienzyme complex"/>
    <property type="evidence" value="ECO:0007669"/>
    <property type="project" value="TreeGrafter"/>
</dbReference>
<feature type="region of interest" description="Disordered" evidence="1">
    <location>
        <begin position="21"/>
        <end position="66"/>
    </location>
</feature>
<dbReference type="GO" id="GO:0006635">
    <property type="term" value="P:fatty acid beta-oxidation"/>
    <property type="evidence" value="ECO:0007669"/>
    <property type="project" value="TreeGrafter"/>
</dbReference>
<dbReference type="EMBL" id="JAECZO010000017">
    <property type="protein sequence ID" value="KAK7201613.1"/>
    <property type="molecule type" value="Genomic_DNA"/>
</dbReference>
<dbReference type="InterPro" id="IPR013328">
    <property type="entry name" value="6PGD_dom2"/>
</dbReference>
<dbReference type="Proteomes" id="UP001430356">
    <property type="component" value="Unassembled WGS sequence"/>
</dbReference>
<feature type="compositionally biased region" description="Low complexity" evidence="1">
    <location>
        <begin position="208"/>
        <end position="222"/>
    </location>
</feature>
<dbReference type="PANTHER" id="PTHR43612:SF3">
    <property type="entry name" value="TRIFUNCTIONAL ENZYME SUBUNIT ALPHA, MITOCHONDRIAL"/>
    <property type="match status" value="1"/>
</dbReference>
<dbReference type="InterPro" id="IPR050136">
    <property type="entry name" value="FA_oxidation_alpha_subunit"/>
</dbReference>
<sequence length="1025" mass="107465">MQRLTHGAPWRRPRRLTAALTAVSCAQSSARQPASTASPRDSGAEADDASDLPRRRGRSGKSDADVLLADIFSLGKKMADEQRRSRVSVPASQLLATDRKGATPSTKPAAQASEPALTPPLPSTPHLVPLLRRRTARRHPSTPSSTPPPPQTTPLPPPALPSHSPTFVLTPQHLQATTNTYGASDIAFTLEELENTLFSPSSEEAEVEAAAAGATEAAQAVASPPPPPASDAAPLSPSPPVDSRDVALDSEQVVASPSAAAPPVLTRAAPCTRTTPPTAAAPALAGQLLSAPVMSSPAPAPPAAAAAPVLRCRLRGTAVVVRGTRSSPTPRELLEALQEAVSFAESLPPLPQGPRTVRLEGDAAHSRAFLAVDEWAAVTSSADEHVAVQLLKERLLRRMLDGPTRGLRYVAELRAGEAEAPLVVRDIAAEVLLACTAYERCAAANGRATMSGAAPDDVRLSFSGIGVGLFPAPATVRSIARTVESMHREGGAAASLLPTRIAASGEPEAAVVMERLHVLPPALSAALLARETTRTTADAAVAGPQTSSAGALAALQLAMTRWWQRAVLRRRRDACPVQARTSACGHALLLTGVTAADVWRRLCVVILAADADDASTQRAVAEACESLPVWRCRRSYRAAASPAFAGSAAAAALPVVVDVTASSLQRTSVVDLASEVREQPTDVVLVLSEDIRLQQKLQFLASLHLTNTGDHHRVTVLLPGDPTEVAECVSLTRFSARLVPQLPHKKGGLSTAHVADPRWLHQLVEVSDTLPCTPTAPAAAGAASASSVTLAERYVTHVWRRPCVTTRSGTVGLELAAAVTLSWQRLATTATGPEFRHAHLAPLVFLPERCEANTDGEAAHPWWTMVGESSAVAPESASSSPTVLSCVRSMSAAWPATPLPSVARRSDSAPLYGPDRVGGAFLFVLDAGCQALLRRAVESPEQLNRVSIAALGLDVSAGGLVDVADRAAGDGVDTLVSAMEEAAAAHGISFASLPLLQWMAEQRLLLYQLTQPALDRYTRVRQNRD</sequence>
<organism evidence="2 3">
    <name type="scientific">Novymonas esmeraldas</name>
    <dbReference type="NCBI Taxonomy" id="1808958"/>
    <lineage>
        <taxon>Eukaryota</taxon>
        <taxon>Discoba</taxon>
        <taxon>Euglenozoa</taxon>
        <taxon>Kinetoplastea</taxon>
        <taxon>Metakinetoplastina</taxon>
        <taxon>Trypanosomatida</taxon>
        <taxon>Trypanosomatidae</taxon>
        <taxon>Novymonas</taxon>
    </lineage>
</organism>
<keyword evidence="3" id="KW-1185">Reference proteome</keyword>
<gene>
    <name evidence="2" type="ORF">NESM_000225900</name>
</gene>
<feature type="compositionally biased region" description="Pro residues" evidence="1">
    <location>
        <begin position="145"/>
        <end position="160"/>
    </location>
</feature>
<feature type="region of interest" description="Disordered" evidence="1">
    <location>
        <begin position="78"/>
        <end position="166"/>
    </location>
</feature>
<dbReference type="Gene3D" id="1.10.1040.10">
    <property type="entry name" value="N-(1-d-carboxylethyl)-l-norvaline Dehydrogenase, domain 2"/>
    <property type="match status" value="1"/>
</dbReference>
<feature type="compositionally biased region" description="Polar residues" evidence="1">
    <location>
        <begin position="24"/>
        <end position="39"/>
    </location>
</feature>
<proteinExistence type="predicted"/>
<accession>A0AAW0F5S9</accession>
<evidence type="ECO:0000313" key="3">
    <source>
        <dbReference type="Proteomes" id="UP001430356"/>
    </source>
</evidence>
<protein>
    <submittedName>
        <fullName evidence="2">Uncharacterized protein</fullName>
    </submittedName>
</protein>
<reference evidence="2 3" key="1">
    <citation type="journal article" date="2021" name="MBio">
        <title>A New Model Trypanosomatid, Novymonas esmeraldas: Genomic Perception of Its 'Candidatus Pandoraea novymonadis' Endosymbiont.</title>
        <authorList>
            <person name="Zakharova A."/>
            <person name="Saura A."/>
            <person name="Butenko A."/>
            <person name="Podesvova L."/>
            <person name="Warmusova S."/>
            <person name="Kostygov A.Y."/>
            <person name="Nenarokova A."/>
            <person name="Lukes J."/>
            <person name="Opperdoes F.R."/>
            <person name="Yurchenko V."/>
        </authorList>
    </citation>
    <scope>NUCLEOTIDE SEQUENCE [LARGE SCALE GENOMIC DNA]</scope>
    <source>
        <strain evidence="2 3">E262AT.01</strain>
    </source>
</reference>
<dbReference type="GO" id="GO:0004300">
    <property type="term" value="F:enoyl-CoA hydratase activity"/>
    <property type="evidence" value="ECO:0007669"/>
    <property type="project" value="TreeGrafter"/>
</dbReference>
<feature type="compositionally biased region" description="Basic residues" evidence="1">
    <location>
        <begin position="131"/>
        <end position="140"/>
    </location>
</feature>
<evidence type="ECO:0000313" key="2">
    <source>
        <dbReference type="EMBL" id="KAK7201613.1"/>
    </source>
</evidence>
<dbReference type="PANTHER" id="PTHR43612">
    <property type="entry name" value="TRIFUNCTIONAL ENZYME SUBUNIT ALPHA"/>
    <property type="match status" value="1"/>
</dbReference>
<dbReference type="GO" id="GO:0016509">
    <property type="term" value="F:long-chain (3S)-3-hydroxyacyl-CoA dehydrogenase (NAD+) activity"/>
    <property type="evidence" value="ECO:0007669"/>
    <property type="project" value="TreeGrafter"/>
</dbReference>
<dbReference type="AlphaFoldDB" id="A0AAW0F5S9"/>
<name>A0AAW0F5S9_9TRYP</name>
<feature type="region of interest" description="Disordered" evidence="1">
    <location>
        <begin position="200"/>
        <end position="261"/>
    </location>
</feature>